<dbReference type="InterPro" id="IPR007014">
    <property type="entry name" value="FUN14"/>
</dbReference>
<keyword evidence="5 6" id="KW-0472">Membrane</keyword>
<reference evidence="8" key="3">
    <citation type="submission" date="2019-08" db="EMBL/GenBank/DDBJ databases">
        <authorList>
            <consortium name="Photinus pyralis genome working group"/>
            <person name="Fallon T.R."/>
            <person name="Sander Lower S.E."/>
            <person name="Weng J.-K."/>
        </authorList>
    </citation>
    <scope>NUCLEOTIDE SEQUENCE</scope>
    <source>
        <strain evidence="8">1611_PpyrPB1</strain>
        <tissue evidence="8">Whole body</tissue>
    </source>
</reference>
<organism evidence="7">
    <name type="scientific">Photinus pyralis</name>
    <name type="common">Common eastern firefly</name>
    <name type="synonym">Lampyris pyralis</name>
    <dbReference type="NCBI Taxonomy" id="7054"/>
    <lineage>
        <taxon>Eukaryota</taxon>
        <taxon>Metazoa</taxon>
        <taxon>Ecdysozoa</taxon>
        <taxon>Arthropoda</taxon>
        <taxon>Hexapoda</taxon>
        <taxon>Insecta</taxon>
        <taxon>Pterygota</taxon>
        <taxon>Neoptera</taxon>
        <taxon>Endopterygota</taxon>
        <taxon>Coleoptera</taxon>
        <taxon>Polyphaga</taxon>
        <taxon>Elateriformia</taxon>
        <taxon>Elateroidea</taxon>
        <taxon>Lampyridae</taxon>
        <taxon>Lampyrinae</taxon>
        <taxon>Photinus</taxon>
    </lineage>
</organism>
<dbReference type="Proteomes" id="UP000327044">
    <property type="component" value="Unassembled WGS sequence"/>
</dbReference>
<dbReference type="InParanoid" id="A0A1Y1MQ03"/>
<dbReference type="AlphaFoldDB" id="A0A1Y1MQ03"/>
<evidence type="ECO:0000256" key="3">
    <source>
        <dbReference type="ARBA" id="ARBA00022692"/>
    </source>
</evidence>
<dbReference type="PANTHER" id="PTHR21346">
    <property type="entry name" value="FUN14 DOMAIN CONTAINING"/>
    <property type="match status" value="1"/>
</dbReference>
<dbReference type="EMBL" id="GEZM01029623">
    <property type="protein sequence ID" value="JAV86036.1"/>
    <property type="molecule type" value="Transcribed_RNA"/>
</dbReference>
<keyword evidence="9" id="KW-1185">Reference proteome</keyword>
<dbReference type="OrthoDB" id="163794at2759"/>
<keyword evidence="4 6" id="KW-1133">Transmembrane helix</keyword>
<accession>A0A1Y1MQ03</accession>
<protein>
    <recommendedName>
        <fullName evidence="10">FUN14 domain-containing protein</fullName>
    </recommendedName>
</protein>
<evidence type="ECO:0000313" key="7">
    <source>
        <dbReference type="EMBL" id="JAV86036.1"/>
    </source>
</evidence>
<evidence type="ECO:0000256" key="6">
    <source>
        <dbReference type="SAM" id="Phobius"/>
    </source>
</evidence>
<keyword evidence="3 6" id="KW-0812">Transmembrane</keyword>
<evidence type="ECO:0000256" key="2">
    <source>
        <dbReference type="ARBA" id="ARBA00009160"/>
    </source>
</evidence>
<gene>
    <name evidence="8" type="ORF">PPYR_05591</name>
</gene>
<comment type="subcellular location">
    <subcellularLocation>
        <location evidence="1">Mitochondrion outer membrane</location>
        <topology evidence="1">Multi-pass membrane protein</topology>
    </subcellularLocation>
</comment>
<evidence type="ECO:0000313" key="9">
    <source>
        <dbReference type="Proteomes" id="UP000327044"/>
    </source>
</evidence>
<feature type="transmembrane region" description="Helical" evidence="6">
    <location>
        <begin position="150"/>
        <end position="167"/>
    </location>
</feature>
<dbReference type="Pfam" id="PF04930">
    <property type="entry name" value="FUN14"/>
    <property type="match status" value="1"/>
</dbReference>
<evidence type="ECO:0008006" key="10">
    <source>
        <dbReference type="Google" id="ProtNLM"/>
    </source>
</evidence>
<dbReference type="GO" id="GO:0000422">
    <property type="term" value="P:autophagy of mitochondrion"/>
    <property type="evidence" value="ECO:0007669"/>
    <property type="project" value="TreeGrafter"/>
</dbReference>
<evidence type="ECO:0000313" key="8">
    <source>
        <dbReference type="EMBL" id="KAB0801237.1"/>
    </source>
</evidence>
<comment type="similarity">
    <text evidence="2">Belongs to the FUN14 family.</text>
</comment>
<name>A0A1Y1MQ03_PHOPY</name>
<dbReference type="GO" id="GO:0005741">
    <property type="term" value="C:mitochondrial outer membrane"/>
    <property type="evidence" value="ECO:0007669"/>
    <property type="project" value="UniProtKB-SubCell"/>
</dbReference>
<sequence length="168" mass="18466">MDSNKKVAKPINTKDTKSIIDEILGDVSKTSATKQIIIGASSGWVTGYLAMKVGRAAAFALGGGVILLELANEKGYIRINWDKINRQIDQVSDKVEEQITGESANWMDKVEDFVDRKADQVESLVKDRKKAAKRWYSNVTGIPQNKLREIHVFLISFVAGIAIGIGTS</sequence>
<dbReference type="EMBL" id="VVIM01000003">
    <property type="protein sequence ID" value="KAB0801237.1"/>
    <property type="molecule type" value="Genomic_DNA"/>
</dbReference>
<evidence type="ECO:0000256" key="5">
    <source>
        <dbReference type="ARBA" id="ARBA00023136"/>
    </source>
</evidence>
<evidence type="ECO:0000256" key="4">
    <source>
        <dbReference type="ARBA" id="ARBA00022989"/>
    </source>
</evidence>
<reference evidence="8 9" key="2">
    <citation type="journal article" date="2018" name="Elife">
        <title>Firefly genomes illuminate parallel origins of bioluminescence in beetles.</title>
        <authorList>
            <person name="Fallon T.R."/>
            <person name="Lower S.E."/>
            <person name="Chang C.H."/>
            <person name="Bessho-Uehara M."/>
            <person name="Martin G.J."/>
            <person name="Bewick A.J."/>
            <person name="Behringer M."/>
            <person name="Debat H.J."/>
            <person name="Wong I."/>
            <person name="Day J.C."/>
            <person name="Suvorov A."/>
            <person name="Silva C.J."/>
            <person name="Stanger-Hall K.F."/>
            <person name="Hall D.W."/>
            <person name="Schmitz R.J."/>
            <person name="Nelson D.R."/>
            <person name="Lewis S.M."/>
            <person name="Shigenobu S."/>
            <person name="Bybee S.M."/>
            <person name="Larracuente A.M."/>
            <person name="Oba Y."/>
            <person name="Weng J.K."/>
        </authorList>
    </citation>
    <scope>NUCLEOTIDE SEQUENCE [LARGE SCALE GENOMIC DNA]</scope>
    <source>
        <strain evidence="8">1611_PpyrPB1</strain>
        <tissue evidence="8">Whole body</tissue>
    </source>
</reference>
<dbReference type="FunCoup" id="A0A1Y1MQ03">
    <property type="interactions" value="292"/>
</dbReference>
<dbReference type="PANTHER" id="PTHR21346:SF0">
    <property type="entry name" value="RE45833P"/>
    <property type="match status" value="1"/>
</dbReference>
<evidence type="ECO:0000256" key="1">
    <source>
        <dbReference type="ARBA" id="ARBA00004374"/>
    </source>
</evidence>
<reference evidence="7" key="1">
    <citation type="journal article" date="2016" name="Sci. Rep.">
        <title>Molecular characterization of firefly nuptial gifts: a multi-omics approach sheds light on postcopulatory sexual selection.</title>
        <authorList>
            <person name="Al-Wathiqui N."/>
            <person name="Fallon T.R."/>
            <person name="South A."/>
            <person name="Weng J.K."/>
            <person name="Lewis S.M."/>
        </authorList>
    </citation>
    <scope>NUCLEOTIDE SEQUENCE</scope>
</reference>
<proteinExistence type="inferred from homology"/>